<dbReference type="SMART" id="SM00686">
    <property type="entry name" value="DM13"/>
    <property type="match status" value="1"/>
</dbReference>
<dbReference type="Pfam" id="PF10517">
    <property type="entry name" value="DM13"/>
    <property type="match status" value="1"/>
</dbReference>
<accession>A0A5C5ZMB8</accession>
<dbReference type="AlphaFoldDB" id="A0A5C5ZMB8"/>
<keyword evidence="4" id="KW-1185">Reference proteome</keyword>
<dbReference type="PROSITE" id="PS51549">
    <property type="entry name" value="DM13"/>
    <property type="match status" value="1"/>
</dbReference>
<comment type="caution">
    <text evidence="3">The sequence shown here is derived from an EMBL/GenBank/DDBJ whole genome shotgun (WGS) entry which is preliminary data.</text>
</comment>
<sequence precursor="true">MKNALILMAFALTMAVAAPVVAAPLAGWTAELDGLFHNVSGSLTVIDDDTLRVDDFTYDGGGIVVYFYLGAEDSGVAYNNGLEIGPQLKGTSFDGTEGPFEIDLPAGETIGDWNAVSVWCVTAGVSFGSGEFVPPVPEPATLLLASVALTPTVFGRRR</sequence>
<keyword evidence="1" id="KW-0732">Signal</keyword>
<name>A0A5C5ZMB8_9BACT</name>
<gene>
    <name evidence="3" type="ORF">Mal64_17790</name>
</gene>
<evidence type="ECO:0000259" key="2">
    <source>
        <dbReference type="PROSITE" id="PS51549"/>
    </source>
</evidence>
<reference evidence="3 4" key="1">
    <citation type="submission" date="2019-02" db="EMBL/GenBank/DDBJ databases">
        <title>Deep-cultivation of Planctomycetes and their phenomic and genomic characterization uncovers novel biology.</title>
        <authorList>
            <person name="Wiegand S."/>
            <person name="Jogler M."/>
            <person name="Boedeker C."/>
            <person name="Pinto D."/>
            <person name="Vollmers J."/>
            <person name="Rivas-Marin E."/>
            <person name="Kohn T."/>
            <person name="Peeters S.H."/>
            <person name="Heuer A."/>
            <person name="Rast P."/>
            <person name="Oberbeckmann S."/>
            <person name="Bunk B."/>
            <person name="Jeske O."/>
            <person name="Meyerdierks A."/>
            <person name="Storesund J.E."/>
            <person name="Kallscheuer N."/>
            <person name="Luecker S."/>
            <person name="Lage O.M."/>
            <person name="Pohl T."/>
            <person name="Merkel B.J."/>
            <person name="Hornburger P."/>
            <person name="Mueller R.-W."/>
            <person name="Bruemmer F."/>
            <person name="Labrenz M."/>
            <person name="Spormann A.M."/>
            <person name="Op Den Camp H."/>
            <person name="Overmann J."/>
            <person name="Amann R."/>
            <person name="Jetten M.S.M."/>
            <person name="Mascher T."/>
            <person name="Medema M.H."/>
            <person name="Devos D.P."/>
            <person name="Kaster A.-K."/>
            <person name="Ovreas L."/>
            <person name="Rohde M."/>
            <person name="Galperin M.Y."/>
            <person name="Jogler C."/>
        </authorList>
    </citation>
    <scope>NUCLEOTIDE SEQUENCE [LARGE SCALE GENOMIC DNA]</scope>
    <source>
        <strain evidence="3 4">Mal64</strain>
    </source>
</reference>
<feature type="signal peptide" evidence="1">
    <location>
        <begin position="1"/>
        <end position="22"/>
    </location>
</feature>
<evidence type="ECO:0000313" key="4">
    <source>
        <dbReference type="Proteomes" id="UP000315440"/>
    </source>
</evidence>
<organism evidence="3 4">
    <name type="scientific">Pseudobythopirellula maris</name>
    <dbReference type="NCBI Taxonomy" id="2527991"/>
    <lineage>
        <taxon>Bacteria</taxon>
        <taxon>Pseudomonadati</taxon>
        <taxon>Planctomycetota</taxon>
        <taxon>Planctomycetia</taxon>
        <taxon>Pirellulales</taxon>
        <taxon>Lacipirellulaceae</taxon>
        <taxon>Pseudobythopirellula</taxon>
    </lineage>
</organism>
<evidence type="ECO:0000256" key="1">
    <source>
        <dbReference type="SAM" id="SignalP"/>
    </source>
</evidence>
<dbReference type="RefSeq" id="WP_146399231.1">
    <property type="nucleotide sequence ID" value="NZ_SJPQ01000002.1"/>
</dbReference>
<protein>
    <submittedName>
        <fullName evidence="3">Electron transfer DM13</fullName>
    </submittedName>
</protein>
<evidence type="ECO:0000313" key="3">
    <source>
        <dbReference type="EMBL" id="TWT88300.1"/>
    </source>
</evidence>
<dbReference type="Proteomes" id="UP000315440">
    <property type="component" value="Unassembled WGS sequence"/>
</dbReference>
<proteinExistence type="predicted"/>
<dbReference type="EMBL" id="SJPQ01000002">
    <property type="protein sequence ID" value="TWT88300.1"/>
    <property type="molecule type" value="Genomic_DNA"/>
</dbReference>
<dbReference type="OrthoDB" id="279326at2"/>
<feature type="domain" description="DM13" evidence="2">
    <location>
        <begin position="26"/>
        <end position="133"/>
    </location>
</feature>
<dbReference type="InterPro" id="IPR019545">
    <property type="entry name" value="DM13_domain"/>
</dbReference>
<feature type="chain" id="PRO_5022916848" evidence="1">
    <location>
        <begin position="23"/>
        <end position="158"/>
    </location>
</feature>